<name>A0A2S4A112_ARTGL</name>
<dbReference type="RefSeq" id="WP_103463854.1">
    <property type="nucleotide sequence ID" value="NZ_PPXC01000001.1"/>
</dbReference>
<evidence type="ECO:0008006" key="3">
    <source>
        <dbReference type="Google" id="ProtNLM"/>
    </source>
</evidence>
<dbReference type="InterPro" id="IPR021202">
    <property type="entry name" value="Rv3654c-like"/>
</dbReference>
<protein>
    <recommendedName>
        <fullName evidence="3">Helicase</fullName>
    </recommendedName>
</protein>
<dbReference type="EMBL" id="PPXC01000001">
    <property type="protein sequence ID" value="POH75196.1"/>
    <property type="molecule type" value="Genomic_DNA"/>
</dbReference>
<keyword evidence="2" id="KW-1185">Reference proteome</keyword>
<dbReference type="AlphaFoldDB" id="A0A2S4A112"/>
<evidence type="ECO:0000313" key="1">
    <source>
        <dbReference type="EMBL" id="POH75196.1"/>
    </source>
</evidence>
<proteinExistence type="predicted"/>
<accession>A0A2S4A112</accession>
<sequence length="118" mass="11557">MTTGEEGAGTVLAAALALALLLLTALVLWLGQAAAAAGKTATVADLAALAAADAYRGLSTGVPCQIAAEVAALHGATLLECRLLGTGSVQVKVAFQAPLPWPAHGQARAGPPPEPATP</sequence>
<organism evidence="1 2">
    <name type="scientific">Arthrobacter glacialis</name>
    <dbReference type="NCBI Taxonomy" id="1664"/>
    <lineage>
        <taxon>Bacteria</taxon>
        <taxon>Bacillati</taxon>
        <taxon>Actinomycetota</taxon>
        <taxon>Actinomycetes</taxon>
        <taxon>Micrococcales</taxon>
        <taxon>Micrococcaceae</taxon>
        <taxon>Arthrobacter</taxon>
    </lineage>
</organism>
<evidence type="ECO:0000313" key="2">
    <source>
        <dbReference type="Proteomes" id="UP000237061"/>
    </source>
</evidence>
<dbReference type="NCBIfam" id="TIGR03816">
    <property type="entry name" value="tadE_like_DECH"/>
    <property type="match status" value="1"/>
</dbReference>
<gene>
    <name evidence="1" type="ORF">CVS27_00870</name>
</gene>
<reference evidence="1 2" key="1">
    <citation type="submission" date="2018-01" db="EMBL/GenBank/DDBJ databases">
        <title>Arthrobacter sp. nov., from glaciers in China.</title>
        <authorList>
            <person name="Liu Q."/>
            <person name="Xin Y.-H."/>
        </authorList>
    </citation>
    <scope>NUCLEOTIDE SEQUENCE [LARGE SCALE GENOMIC DNA]</scope>
    <source>
        <strain evidence="1 2">HLT2-12-2</strain>
    </source>
</reference>
<comment type="caution">
    <text evidence="1">The sequence shown here is derived from an EMBL/GenBank/DDBJ whole genome shotgun (WGS) entry which is preliminary data.</text>
</comment>
<dbReference type="Proteomes" id="UP000237061">
    <property type="component" value="Unassembled WGS sequence"/>
</dbReference>